<evidence type="ECO:0000313" key="1">
    <source>
        <dbReference type="EMBL" id="MDI1431202.1"/>
    </source>
</evidence>
<dbReference type="CDD" id="cd12797">
    <property type="entry name" value="M23_peptidase"/>
    <property type="match status" value="1"/>
</dbReference>
<dbReference type="SUPFAM" id="SSF51261">
    <property type="entry name" value="Duplicated hybrid motif"/>
    <property type="match status" value="1"/>
</dbReference>
<accession>A0ABT6NS84</accession>
<dbReference type="InterPro" id="IPR011055">
    <property type="entry name" value="Dup_hybrid_motif"/>
</dbReference>
<gene>
    <name evidence="1" type="ORF">QHF89_17035</name>
</gene>
<name>A0ABT6NS84_9BACT</name>
<dbReference type="Gene3D" id="2.70.70.10">
    <property type="entry name" value="Glucose Permease (Domain IIA)"/>
    <property type="match status" value="1"/>
</dbReference>
<evidence type="ECO:0000313" key="2">
    <source>
        <dbReference type="Proteomes" id="UP001160301"/>
    </source>
</evidence>
<keyword evidence="2" id="KW-1185">Reference proteome</keyword>
<reference evidence="1 2" key="1">
    <citation type="submission" date="2023-04" db="EMBL/GenBank/DDBJ databases">
        <title>The genome sequence of Polyangium sorediatum DSM14670.</title>
        <authorList>
            <person name="Zhang X."/>
        </authorList>
    </citation>
    <scope>NUCLEOTIDE SEQUENCE [LARGE SCALE GENOMIC DNA]</scope>
    <source>
        <strain evidence="1 2">DSM 14670</strain>
    </source>
</reference>
<dbReference type="RefSeq" id="WP_284720591.1">
    <property type="nucleotide sequence ID" value="NZ_JARZHI010000013.1"/>
</dbReference>
<proteinExistence type="predicted"/>
<sequence>MAPARFLKGMVLPVALGIAWSCQPQEVPGGITFPGAGPLDGEATTYCWCPNGSYYNGQAISSFLQCGTQVCGKDLISYQCVEGGNVPPNGVPALPGKWVSNPVDICSDLACPSSGTHCGSQLVNGEPAALYECPGNGLIPLSWTVCAGACSEGACGPEGADCPCIGLNGDFPSNKPANCGDRNCAPSGVGDAEELAVCTVDGWKAVGAPCEGEGTHACTRCKGVQDSEGREVTTTQCGKEMCGLGIGNHAKWICSEDGWLNLGVPCERSIEGGESDLGTCPAEFRDSDGKIVPVEPFQTFCGAQSFPLTNANKLVAADNSVSNLRIRGKANTLYSCQGPGAAPKVYTSCNAIAGGSGICKKASSMPAWYEGMAYDPEKPNLPLKRVHQWDQCDERCPPPDNFSYAGTGRWFCGQHRNTGRFNTLFRCVEGGEPVPLQDCPEACAVRSPAMNDVCVLHGYDPSDSKPAGTPSPPPAGTGNDHCGDMYDYQGNLIPSKDARLGKMVCGAGGQIYICRDRAIGRPDGWEVEGTPCGSDCSYCGVDAYGHLPPECVDDNPGGPVWEPPVCDYSTFEGGSIPCNDDTVSDGKGNQVSVVGTPNPAYCGHNPSLHAPGDRKMLYHCEAICPAPGGNWEPCDKTHYGWKHRQYHFVRSEYCPLGCQITPPAEPADRCYAVPATGFGPPLDDYVVLKNFGRYDEPYGGWHLGEDGRVNASGPATADAAVKSIGDGTVIATRPNGSQYLAIVLIKHYVRKSPGSPIVPFCSFYGHLNPDSFKVAPKDVVRRGDVIATVAPWMKVDPDVSDNSNSHLHATIISGAWCDTLKDSTGAPCGYDDNKEGTPDVDYNTPSTAPFSVVAKGECDGQTFYSLSRFLEEYGNAKVCAKYEDCQ</sequence>
<dbReference type="EC" id="3.4.-.-" evidence="1"/>
<dbReference type="EMBL" id="JARZHI010000013">
    <property type="protein sequence ID" value="MDI1431202.1"/>
    <property type="molecule type" value="Genomic_DNA"/>
</dbReference>
<organism evidence="1 2">
    <name type="scientific">Polyangium sorediatum</name>
    <dbReference type="NCBI Taxonomy" id="889274"/>
    <lineage>
        <taxon>Bacteria</taxon>
        <taxon>Pseudomonadati</taxon>
        <taxon>Myxococcota</taxon>
        <taxon>Polyangia</taxon>
        <taxon>Polyangiales</taxon>
        <taxon>Polyangiaceae</taxon>
        <taxon>Polyangium</taxon>
    </lineage>
</organism>
<protein>
    <submittedName>
        <fullName evidence="1">M23 family metallopeptidase</fullName>
        <ecNumber evidence="1">3.4.-.-</ecNumber>
    </submittedName>
</protein>
<dbReference type="Proteomes" id="UP001160301">
    <property type="component" value="Unassembled WGS sequence"/>
</dbReference>
<dbReference type="GO" id="GO:0016787">
    <property type="term" value="F:hydrolase activity"/>
    <property type="evidence" value="ECO:0007669"/>
    <property type="project" value="UniProtKB-KW"/>
</dbReference>
<comment type="caution">
    <text evidence="1">The sequence shown here is derived from an EMBL/GenBank/DDBJ whole genome shotgun (WGS) entry which is preliminary data.</text>
</comment>
<keyword evidence="1" id="KW-0378">Hydrolase</keyword>